<feature type="binding site" description="covalent" evidence="12">
    <location>
        <position position="331"/>
    </location>
    <ligand>
        <name>heme c</name>
        <dbReference type="ChEBI" id="CHEBI:61717"/>
        <label>3</label>
    </ligand>
</feature>
<dbReference type="InterPro" id="IPR036909">
    <property type="entry name" value="Cyt_c-like_dom_sf"/>
</dbReference>
<feature type="domain" description="Cytochrome c" evidence="15">
    <location>
        <begin position="47"/>
        <end position="151"/>
    </location>
</feature>
<dbReference type="PANTHER" id="PTHR35008:SF8">
    <property type="entry name" value="ALCOHOL DEHYDROGENASE CYTOCHROME C SUBUNIT"/>
    <property type="match status" value="1"/>
</dbReference>
<feature type="domain" description="Cytochrome c" evidence="15">
    <location>
        <begin position="315"/>
        <end position="405"/>
    </location>
</feature>
<evidence type="ECO:0000256" key="11">
    <source>
        <dbReference type="ARBA" id="ARBA00023136"/>
    </source>
</evidence>
<evidence type="ECO:0000256" key="3">
    <source>
        <dbReference type="ARBA" id="ARBA00022475"/>
    </source>
</evidence>
<evidence type="ECO:0000256" key="14">
    <source>
        <dbReference type="SAM" id="Phobius"/>
    </source>
</evidence>
<dbReference type="PRINTS" id="PR00605">
    <property type="entry name" value="CYTCHROMECIC"/>
</dbReference>
<evidence type="ECO:0000256" key="9">
    <source>
        <dbReference type="ARBA" id="ARBA00022982"/>
    </source>
</evidence>
<dbReference type="InterPro" id="IPR051459">
    <property type="entry name" value="Cytochrome_c-type_DH"/>
</dbReference>
<protein>
    <submittedName>
        <fullName evidence="16">C-type cytochrome</fullName>
    </submittedName>
</protein>
<keyword evidence="14" id="KW-1133">Transmembrane helix</keyword>
<comment type="caution">
    <text evidence="16">The sequence shown here is derived from an EMBL/GenBank/DDBJ whole genome shotgun (WGS) entry which is preliminary data.</text>
</comment>
<dbReference type="PIRSF" id="PIRSF000018">
    <property type="entry name" value="Mb_ADH_cyt_c"/>
    <property type="match status" value="1"/>
</dbReference>
<keyword evidence="5" id="KW-0679">Respiratory chain</keyword>
<keyword evidence="11 14" id="KW-0472">Membrane</keyword>
<keyword evidence="3" id="KW-1003">Cell membrane</keyword>
<feature type="binding site" description="covalent" evidence="12">
    <location>
        <position position="61"/>
    </location>
    <ligand>
        <name>heme c</name>
        <dbReference type="ChEBI" id="CHEBI:61717"/>
        <label>1</label>
    </ligand>
</feature>
<feature type="binding site" description="covalent" evidence="12">
    <location>
        <position position="208"/>
    </location>
    <ligand>
        <name>heme c</name>
        <dbReference type="ChEBI" id="CHEBI:61717"/>
        <label>2</label>
    </ligand>
</feature>
<keyword evidence="7" id="KW-0732">Signal</keyword>
<evidence type="ECO:0000256" key="1">
    <source>
        <dbReference type="ARBA" id="ARBA00004236"/>
    </source>
</evidence>
<evidence type="ECO:0000256" key="8">
    <source>
        <dbReference type="ARBA" id="ARBA00022737"/>
    </source>
</evidence>
<evidence type="ECO:0000256" key="10">
    <source>
        <dbReference type="ARBA" id="ARBA00023004"/>
    </source>
</evidence>
<reference evidence="16" key="1">
    <citation type="journal article" date="2020" name="Science">
        <title>Unexpected conservation and global transmission of agrobacterial virulence plasmids.</title>
        <authorList>
            <person name="Weisberg A.J."/>
            <person name="Davis E.W. 2nd"/>
            <person name="Tabima J."/>
            <person name="Belcher M.S."/>
            <person name="Miller M."/>
            <person name="Kuo C.H."/>
            <person name="Loper J.E."/>
            <person name="Grunwald N.J."/>
            <person name="Putnam M.L."/>
            <person name="Chang J.H."/>
        </authorList>
    </citation>
    <scope>NUCLEOTIDE SEQUENCE</scope>
    <source>
        <strain evidence="16">17-1853-1a</strain>
    </source>
</reference>
<evidence type="ECO:0000256" key="2">
    <source>
        <dbReference type="ARBA" id="ARBA00022448"/>
    </source>
</evidence>
<evidence type="ECO:0000256" key="6">
    <source>
        <dbReference type="ARBA" id="ARBA00022723"/>
    </source>
</evidence>
<evidence type="ECO:0000256" key="4">
    <source>
        <dbReference type="ARBA" id="ARBA00022617"/>
    </source>
</evidence>
<gene>
    <name evidence="16" type="ORF">G6M46_23735</name>
</gene>
<dbReference type="RefSeq" id="WP_174019162.1">
    <property type="nucleotide sequence ID" value="NZ_JAAMAW010000025.1"/>
</dbReference>
<dbReference type="SUPFAM" id="SSF46626">
    <property type="entry name" value="Cytochrome c"/>
    <property type="match status" value="3"/>
</dbReference>
<feature type="binding site" description="covalent" evidence="12">
    <location>
        <position position="211"/>
    </location>
    <ligand>
        <name>heme c</name>
        <dbReference type="ChEBI" id="CHEBI:61717"/>
        <label>2</label>
    </ligand>
</feature>
<dbReference type="Pfam" id="PF00034">
    <property type="entry name" value="Cytochrom_C"/>
    <property type="match status" value="2"/>
</dbReference>
<feature type="transmembrane region" description="Helical" evidence="14">
    <location>
        <begin position="6"/>
        <end position="26"/>
    </location>
</feature>
<feature type="binding site" description="axial binding residue" evidence="13">
    <location>
        <position position="65"/>
    </location>
    <ligand>
        <name>heme c</name>
        <dbReference type="ChEBI" id="CHEBI:61717"/>
        <label>1</label>
    </ligand>
    <ligandPart>
        <name>Fe</name>
        <dbReference type="ChEBI" id="CHEBI:18248"/>
    </ligandPart>
</feature>
<keyword evidence="9" id="KW-0249">Electron transport</keyword>
<comment type="subcellular location">
    <subcellularLocation>
        <location evidence="1">Cell membrane</location>
    </subcellularLocation>
</comment>
<dbReference type="Gene3D" id="1.10.760.10">
    <property type="entry name" value="Cytochrome c-like domain"/>
    <property type="match status" value="3"/>
</dbReference>
<keyword evidence="2" id="KW-0813">Transport</keyword>
<dbReference type="GO" id="GO:0005506">
    <property type="term" value="F:iron ion binding"/>
    <property type="evidence" value="ECO:0007669"/>
    <property type="project" value="InterPro"/>
</dbReference>
<dbReference type="PROSITE" id="PS51007">
    <property type="entry name" value="CYTC"/>
    <property type="match status" value="3"/>
</dbReference>
<dbReference type="GO" id="GO:0020037">
    <property type="term" value="F:heme binding"/>
    <property type="evidence" value="ECO:0007669"/>
    <property type="project" value="InterPro"/>
</dbReference>
<dbReference type="GO" id="GO:0009055">
    <property type="term" value="F:electron transfer activity"/>
    <property type="evidence" value="ECO:0007669"/>
    <property type="project" value="InterPro"/>
</dbReference>
<dbReference type="EMBL" id="JAAMAY010000036">
    <property type="protein sequence ID" value="NTC31146.1"/>
    <property type="molecule type" value="Genomic_DNA"/>
</dbReference>
<keyword evidence="4 12" id="KW-0349">Heme</keyword>
<evidence type="ECO:0000256" key="7">
    <source>
        <dbReference type="ARBA" id="ARBA00022729"/>
    </source>
</evidence>
<name>A0AA44FA37_AGRTU</name>
<dbReference type="PANTHER" id="PTHR35008">
    <property type="entry name" value="BLL4482 PROTEIN-RELATED"/>
    <property type="match status" value="1"/>
</dbReference>
<keyword evidence="10 13" id="KW-0408">Iron</keyword>
<evidence type="ECO:0000256" key="5">
    <source>
        <dbReference type="ARBA" id="ARBA00022660"/>
    </source>
</evidence>
<dbReference type="Proteomes" id="UP000702952">
    <property type="component" value="Unassembled WGS sequence"/>
</dbReference>
<dbReference type="InterPro" id="IPR014353">
    <property type="entry name" value="Membr-bd_ADH_cyt_c"/>
</dbReference>
<organism evidence="16 17">
    <name type="scientific">Agrobacterium tumefaciens</name>
    <dbReference type="NCBI Taxonomy" id="358"/>
    <lineage>
        <taxon>Bacteria</taxon>
        <taxon>Pseudomonadati</taxon>
        <taxon>Pseudomonadota</taxon>
        <taxon>Alphaproteobacteria</taxon>
        <taxon>Hyphomicrobiales</taxon>
        <taxon>Rhizobiaceae</taxon>
        <taxon>Rhizobium/Agrobacterium group</taxon>
        <taxon>Agrobacterium</taxon>
        <taxon>Agrobacterium tumefaciens complex</taxon>
    </lineage>
</organism>
<feature type="binding site" description="axial binding residue" evidence="13">
    <location>
        <position position="332"/>
    </location>
    <ligand>
        <name>heme c</name>
        <dbReference type="ChEBI" id="CHEBI:61717"/>
        <label>3</label>
    </ligand>
    <ligandPart>
        <name>Fe</name>
        <dbReference type="ChEBI" id="CHEBI:18248"/>
    </ligandPart>
</feature>
<feature type="binding site" description="axial binding residue" evidence="13">
    <location>
        <position position="212"/>
    </location>
    <ligand>
        <name>heme c</name>
        <dbReference type="ChEBI" id="CHEBI:61717"/>
        <label>2</label>
    </ligand>
    <ligandPart>
        <name>Fe</name>
        <dbReference type="ChEBI" id="CHEBI:18248"/>
    </ligandPart>
</feature>
<accession>A0AA44FA37</accession>
<evidence type="ECO:0000313" key="17">
    <source>
        <dbReference type="Proteomes" id="UP000702952"/>
    </source>
</evidence>
<sequence>MANNFIRRSTIAFLIVASLPVAFVIIKLQESRQQRDYLDPQVTLTQGSVERGRYVAIAADCAACHTAPGGEKPFAGGYPINTPFGQIISTNITPDLQTGIGSWNEQDFIRAVKFGKRQSGENLYPAMPYTSYNKMSDSDLHDLWAYMRSVPAINNIPPETALPFPFNFRFALTGWNMLFFHDGPFTPDEMKSKEWNRGSYLVNALAHCSVCHTQKNIMGGDSSNYLQGGDLRQWFAPDITNNRITGIGRWTREQLVEYLKTGSNHISVASGPMAEVVSASTQFMSDGDLNNIAEYLQSVDGKAELKQIAIAPGNPSYLAGSVVYKNNCASCHRANGKGFPKVAAGLAQSSNVSSENPASLIATILNGSKGISTAQKRSAGVMPSFATKLSNQQIADVLTYVRNSWDNSASVISETDVAKHRELLIAR</sequence>
<evidence type="ECO:0000256" key="13">
    <source>
        <dbReference type="PIRSR" id="PIRSR000018-51"/>
    </source>
</evidence>
<dbReference type="AlphaFoldDB" id="A0AA44FA37"/>
<feature type="binding site" description="covalent" evidence="12">
    <location>
        <position position="64"/>
    </location>
    <ligand>
        <name>heme c</name>
        <dbReference type="ChEBI" id="CHEBI:61717"/>
        <label>1</label>
    </ligand>
</feature>
<dbReference type="InterPro" id="IPR008168">
    <property type="entry name" value="Cyt_C_IC"/>
</dbReference>
<feature type="binding site" description="covalent" evidence="12">
    <location>
        <position position="328"/>
    </location>
    <ligand>
        <name>heme c</name>
        <dbReference type="ChEBI" id="CHEBI:61717"/>
        <label>3</label>
    </ligand>
</feature>
<comment type="cofactor">
    <cofactor evidence="12">
        <name>heme c</name>
        <dbReference type="ChEBI" id="CHEBI:61717"/>
    </cofactor>
    <text evidence="12">Binds 3 heme c groups covalently per subunit.</text>
</comment>
<dbReference type="GO" id="GO:0016614">
    <property type="term" value="F:oxidoreductase activity, acting on CH-OH group of donors"/>
    <property type="evidence" value="ECO:0007669"/>
    <property type="project" value="InterPro"/>
</dbReference>
<proteinExistence type="predicted"/>
<keyword evidence="14" id="KW-0812">Transmembrane</keyword>
<evidence type="ECO:0000259" key="15">
    <source>
        <dbReference type="PROSITE" id="PS51007"/>
    </source>
</evidence>
<dbReference type="GO" id="GO:0005886">
    <property type="term" value="C:plasma membrane"/>
    <property type="evidence" value="ECO:0007669"/>
    <property type="project" value="UniProtKB-SubCell"/>
</dbReference>
<keyword evidence="8" id="KW-0677">Repeat</keyword>
<evidence type="ECO:0000313" key="16">
    <source>
        <dbReference type="EMBL" id="NTC31146.1"/>
    </source>
</evidence>
<evidence type="ECO:0000256" key="12">
    <source>
        <dbReference type="PIRSR" id="PIRSR000018-50"/>
    </source>
</evidence>
<dbReference type="InterPro" id="IPR009056">
    <property type="entry name" value="Cyt_c-like_dom"/>
</dbReference>
<keyword evidence="6 13" id="KW-0479">Metal-binding</keyword>
<feature type="domain" description="Cytochrome c" evidence="15">
    <location>
        <begin position="193"/>
        <end position="300"/>
    </location>
</feature>